<evidence type="ECO:0000256" key="1">
    <source>
        <dbReference type="SAM" id="SignalP"/>
    </source>
</evidence>
<sequence length="141" mass="15957">MVVTLTTLAVVYWTLPCSATENATNASWKTMDPKDNATVLIAQQAMDFMSNEGLEYYYVLNVLSAKYMEDGKKKTYNMTYTYVTAYCSTYKPFVRDKCQPTEKLPSDQCTAVLSTQSDVQFTQVLAMECHEVEPHDSIAQI</sequence>
<proteinExistence type="predicted"/>
<feature type="signal peptide" evidence="1">
    <location>
        <begin position="1"/>
        <end position="19"/>
    </location>
</feature>
<organism evidence="2">
    <name type="scientific">Rhipicephalus microplus</name>
    <name type="common">Cattle tick</name>
    <name type="synonym">Boophilus microplus</name>
    <dbReference type="NCBI Taxonomy" id="6941"/>
    <lineage>
        <taxon>Eukaryota</taxon>
        <taxon>Metazoa</taxon>
        <taxon>Ecdysozoa</taxon>
        <taxon>Arthropoda</taxon>
        <taxon>Chelicerata</taxon>
        <taxon>Arachnida</taxon>
        <taxon>Acari</taxon>
        <taxon>Parasitiformes</taxon>
        <taxon>Ixodida</taxon>
        <taxon>Ixodoidea</taxon>
        <taxon>Ixodidae</taxon>
        <taxon>Rhipicephalinae</taxon>
        <taxon>Rhipicephalus</taxon>
        <taxon>Boophilus</taxon>
    </lineage>
</organism>
<keyword evidence="1" id="KW-0732">Signal</keyword>
<dbReference type="InterPro" id="IPR046350">
    <property type="entry name" value="Cystatin_sf"/>
</dbReference>
<accession>A0A6G5A4N6</accession>
<name>A0A6G5A4N6_RHIMP</name>
<reference evidence="2" key="1">
    <citation type="submission" date="2020-03" db="EMBL/GenBank/DDBJ databases">
        <title>A transcriptome and proteome of the tick Rhipicephalus microplus shaped by the genetic composition of its hosts and developmental stage.</title>
        <authorList>
            <person name="Garcia G.R."/>
            <person name="Ribeiro J.M.C."/>
            <person name="Maruyama S.R."/>
            <person name="Gardinasse L.G."/>
            <person name="Nelson K."/>
            <person name="Ferreira B.R."/>
            <person name="Andrade T.G."/>
            <person name="Santos I.K.F.M."/>
        </authorList>
    </citation>
    <scope>NUCLEOTIDE SEQUENCE</scope>
    <source>
        <strain evidence="2">NSGR</strain>
        <tissue evidence="2">Salivary glands</tissue>
    </source>
</reference>
<feature type="chain" id="PRO_5026192820" evidence="1">
    <location>
        <begin position="20"/>
        <end position="141"/>
    </location>
</feature>
<dbReference type="AlphaFoldDB" id="A0A6G5A4N6"/>
<dbReference type="Gene3D" id="3.10.450.10">
    <property type="match status" value="1"/>
</dbReference>
<protein>
    <submittedName>
        <fullName evidence="2">Putative secreted protein</fullName>
    </submittedName>
</protein>
<evidence type="ECO:0000313" key="2">
    <source>
        <dbReference type="EMBL" id="NIE45130.1"/>
    </source>
</evidence>
<dbReference type="EMBL" id="GIKN01002857">
    <property type="protein sequence ID" value="NIE45130.1"/>
    <property type="molecule type" value="Transcribed_RNA"/>
</dbReference>
<dbReference type="SUPFAM" id="SSF54403">
    <property type="entry name" value="Cystatin/monellin"/>
    <property type="match status" value="1"/>
</dbReference>